<feature type="region of interest" description="Disordered" evidence="11">
    <location>
        <begin position="641"/>
        <end position="694"/>
    </location>
</feature>
<dbReference type="GO" id="GO:0007076">
    <property type="term" value="P:mitotic chromosome condensation"/>
    <property type="evidence" value="ECO:0007669"/>
    <property type="project" value="InterPro"/>
</dbReference>
<feature type="compositionally biased region" description="Basic and acidic residues" evidence="11">
    <location>
        <begin position="553"/>
        <end position="568"/>
    </location>
</feature>
<keyword evidence="13" id="KW-1185">Reference proteome</keyword>
<feature type="compositionally biased region" description="Gly residues" evidence="11">
    <location>
        <begin position="471"/>
        <end position="480"/>
    </location>
</feature>
<proteinExistence type="inferred from homology"/>
<evidence type="ECO:0000256" key="9">
    <source>
        <dbReference type="ARBA" id="ARBA00023067"/>
    </source>
</evidence>
<evidence type="ECO:0000313" key="12">
    <source>
        <dbReference type="EMBL" id="GBF88554.1"/>
    </source>
</evidence>
<feature type="region of interest" description="Disordered" evidence="11">
    <location>
        <begin position="461"/>
        <end position="505"/>
    </location>
</feature>
<dbReference type="GO" id="GO:0000796">
    <property type="term" value="C:condensin complex"/>
    <property type="evidence" value="ECO:0007669"/>
    <property type="project" value="InterPro"/>
</dbReference>
<evidence type="ECO:0000256" key="3">
    <source>
        <dbReference type="ARBA" id="ARBA00009471"/>
    </source>
</evidence>
<reference evidence="12 13" key="1">
    <citation type="journal article" date="2018" name="Sci. Rep.">
        <title>Raphidocelis subcapitata (=Pseudokirchneriella subcapitata) provides an insight into genome evolution and environmental adaptations in the Sphaeropleales.</title>
        <authorList>
            <person name="Suzuki S."/>
            <person name="Yamaguchi H."/>
            <person name="Nakajima N."/>
            <person name="Kawachi M."/>
        </authorList>
    </citation>
    <scope>NUCLEOTIDE SEQUENCE [LARGE SCALE GENOMIC DNA]</scope>
    <source>
        <strain evidence="12 13">NIES-35</strain>
    </source>
</reference>
<comment type="subcellular location">
    <subcellularLocation>
        <location evidence="1">Chromosome</location>
    </subcellularLocation>
    <subcellularLocation>
        <location evidence="2">Cytoplasm</location>
    </subcellularLocation>
</comment>
<protein>
    <recommendedName>
        <fullName evidence="4">Condensin complex subunit 2</fullName>
    </recommendedName>
</protein>
<accession>A0A2V0NM59</accession>
<keyword evidence="7" id="KW-0132">Cell division</keyword>
<name>A0A2V0NM59_9CHLO</name>
<feature type="region of interest" description="Disordered" evidence="11">
    <location>
        <begin position="553"/>
        <end position="572"/>
    </location>
</feature>
<dbReference type="GO" id="GO:0003682">
    <property type="term" value="F:chromatin binding"/>
    <property type="evidence" value="ECO:0007669"/>
    <property type="project" value="TreeGrafter"/>
</dbReference>
<dbReference type="AlphaFoldDB" id="A0A2V0NM59"/>
<dbReference type="InParanoid" id="A0A2V0NM59"/>
<evidence type="ECO:0000256" key="1">
    <source>
        <dbReference type="ARBA" id="ARBA00004286"/>
    </source>
</evidence>
<evidence type="ECO:0000256" key="2">
    <source>
        <dbReference type="ARBA" id="ARBA00004496"/>
    </source>
</evidence>
<dbReference type="STRING" id="307507.A0A2V0NM59"/>
<keyword evidence="5" id="KW-0158">Chromosome</keyword>
<dbReference type="PANTHER" id="PTHR13108">
    <property type="entry name" value="CONDENSIN COMPLEX SUBUNIT 2"/>
    <property type="match status" value="1"/>
</dbReference>
<comment type="caution">
    <text evidence="12">The sequence shown here is derived from an EMBL/GenBank/DDBJ whole genome shotgun (WGS) entry which is preliminary data.</text>
</comment>
<dbReference type="PANTHER" id="PTHR13108:SF9">
    <property type="entry name" value="CONDENSIN COMPLEX SUBUNIT 2"/>
    <property type="match status" value="1"/>
</dbReference>
<evidence type="ECO:0000256" key="5">
    <source>
        <dbReference type="ARBA" id="ARBA00022454"/>
    </source>
</evidence>
<comment type="similarity">
    <text evidence="3">Belongs to the CND2 (condensin subunit 2) family.</text>
</comment>
<evidence type="ECO:0000313" key="13">
    <source>
        <dbReference type="Proteomes" id="UP000247498"/>
    </source>
</evidence>
<feature type="region of interest" description="Disordered" evidence="11">
    <location>
        <begin position="176"/>
        <end position="217"/>
    </location>
</feature>
<dbReference type="EMBL" id="BDRX01000005">
    <property type="protein sequence ID" value="GBF88554.1"/>
    <property type="molecule type" value="Genomic_DNA"/>
</dbReference>
<evidence type="ECO:0000256" key="11">
    <source>
        <dbReference type="SAM" id="MobiDB-lite"/>
    </source>
</evidence>
<feature type="compositionally biased region" description="Acidic residues" evidence="11">
    <location>
        <begin position="676"/>
        <end position="686"/>
    </location>
</feature>
<organism evidence="12 13">
    <name type="scientific">Raphidocelis subcapitata</name>
    <dbReference type="NCBI Taxonomy" id="307507"/>
    <lineage>
        <taxon>Eukaryota</taxon>
        <taxon>Viridiplantae</taxon>
        <taxon>Chlorophyta</taxon>
        <taxon>core chlorophytes</taxon>
        <taxon>Chlorophyceae</taxon>
        <taxon>CS clade</taxon>
        <taxon>Sphaeropleales</taxon>
        <taxon>Selenastraceae</taxon>
        <taxon>Raphidocelis</taxon>
    </lineage>
</organism>
<evidence type="ECO:0000256" key="4">
    <source>
        <dbReference type="ARBA" id="ARBA00016065"/>
    </source>
</evidence>
<evidence type="ECO:0000256" key="8">
    <source>
        <dbReference type="ARBA" id="ARBA00022776"/>
    </source>
</evidence>
<keyword evidence="9" id="KW-0226">DNA condensation</keyword>
<feature type="compositionally biased region" description="Polar residues" evidence="11">
    <location>
        <begin position="27"/>
        <end position="37"/>
    </location>
</feature>
<sequence>MEALTTPAAVRRRGSKATPLSGAKRTPLSTPRSSLTPNDDAAEKAASRKRRQAERMRKSLAGSFEAAGGGAAAHAAAHLSDAELQTMLDLALKLAAENKITDRNVWSLPLIDHLPDMVHSAAPVAAAAAAAAADGGGTNYFTRISGGLDAGVQIYARRVDATWKQAYAQLHGAPIMEDGSQEAGDGSQDAGAPAEGARRRRRGAAPEPREDDTLADAASLRAKPLDTAFVVDPLFHHMSQLFDEDGAAGMLLLNHGVGRGSAVMFDSACVPEEAFPLPPHLGGETRDEPADVAINLGPLRTLLEAINRPPPPDRRPGSCGAIAPAMRQLYALLAAQGEPQAAADEAAVEAEVARIMESVEPDVIRFPAAGGTAACHQRAAAPGGRVVAACSVDSAGDASMADAPSGAARAGGRAGDDAASGADAALASSEAELLAASEATQRREQEEAEVGARLAEQYGAEADPRFDDDGGFGGDFGGWDAGDDGCSSDGGDTRPGPARASEAASAHEGEGYGLLGLEGVLGADGAELLKGLGGGVTRGTGWAGSSFWRFQRGGRDAPAKHGAADKPAKRGRKAADTFIDFENPPELPSGTFARAAKKQITLSTFTPANTLLPEDMRCNPAQLGRLILKPHEPVLAAFRRRRGGERQQQQQLLDWGADPATAPPGASAAGFGFDDAAADDDDDDDFGGGAMDFGGGYDSDDNGGAGGGIDGGDAFGAAGADAAAAGGGFAAAGDEHELLSAPRRVAHVGVSYSRVSKQVDVHALKDIIWGGVLAAPRDAAAPDAPAAAAAAAAGSAAASAGAVDFRDVIKAVPNHSAAGRLEDMSVHMCFICLLHLANQHQLEVRSGEDLSTLVIRGAPGAGRGGA</sequence>
<dbReference type="OrthoDB" id="362021at2759"/>
<dbReference type="Pfam" id="PF05786">
    <property type="entry name" value="Cnd2"/>
    <property type="match status" value="2"/>
</dbReference>
<feature type="compositionally biased region" description="Low complexity" evidence="11">
    <location>
        <begin position="484"/>
        <end position="504"/>
    </location>
</feature>
<dbReference type="FunCoup" id="A0A2V0NM59">
    <property type="interactions" value="1214"/>
</dbReference>
<keyword evidence="6" id="KW-0963">Cytoplasm</keyword>
<feature type="region of interest" description="Disordered" evidence="11">
    <location>
        <begin position="397"/>
        <end position="424"/>
    </location>
</feature>
<keyword evidence="10" id="KW-0131">Cell cycle</keyword>
<evidence type="ECO:0000256" key="6">
    <source>
        <dbReference type="ARBA" id="ARBA00022490"/>
    </source>
</evidence>
<feature type="region of interest" description="Disordered" evidence="11">
    <location>
        <begin position="1"/>
        <end position="57"/>
    </location>
</feature>
<dbReference type="GO" id="GO:0051301">
    <property type="term" value="P:cell division"/>
    <property type="evidence" value="ECO:0007669"/>
    <property type="project" value="UniProtKB-KW"/>
</dbReference>
<gene>
    <name evidence="12" type="ORF">Rsub_01269</name>
</gene>
<dbReference type="GO" id="GO:0005737">
    <property type="term" value="C:cytoplasm"/>
    <property type="evidence" value="ECO:0007669"/>
    <property type="project" value="UniProtKB-SubCell"/>
</dbReference>
<evidence type="ECO:0000256" key="7">
    <source>
        <dbReference type="ARBA" id="ARBA00022618"/>
    </source>
</evidence>
<dbReference type="Proteomes" id="UP000247498">
    <property type="component" value="Unassembled WGS sequence"/>
</dbReference>
<keyword evidence="8" id="KW-0498">Mitosis</keyword>
<dbReference type="InterPro" id="IPR022816">
    <property type="entry name" value="Condensin_barren_su2"/>
</dbReference>
<feature type="compositionally biased region" description="Low complexity" evidence="11">
    <location>
        <begin position="646"/>
        <end position="675"/>
    </location>
</feature>
<evidence type="ECO:0000256" key="10">
    <source>
        <dbReference type="ARBA" id="ARBA00023306"/>
    </source>
</evidence>